<protein>
    <submittedName>
        <fullName evidence="1">Uncharacterized protein</fullName>
    </submittedName>
</protein>
<evidence type="ECO:0000313" key="1">
    <source>
        <dbReference type="EMBL" id="CUV17990.1"/>
    </source>
</evidence>
<sequence length="130" mass="14592">MPEDKDGKNFFLMKLIGIGFSEELPYGSESGGSLVERTHKFSGRFQTEVLSYLKSGVSFVVAPSLSRDVLSSECETIGPLALLTDGKLFWSSDLSCYVERYRVELPQEFLERMAVNNWKIQAVDVSVLEI</sequence>
<organism evidence="1">
    <name type="scientific">Ralstonia solanacearum</name>
    <name type="common">Pseudomonas solanacearum</name>
    <dbReference type="NCBI Taxonomy" id="305"/>
    <lineage>
        <taxon>Bacteria</taxon>
        <taxon>Pseudomonadati</taxon>
        <taxon>Pseudomonadota</taxon>
        <taxon>Betaproteobacteria</taxon>
        <taxon>Burkholderiales</taxon>
        <taxon>Burkholderiaceae</taxon>
        <taxon>Ralstonia</taxon>
        <taxon>Ralstonia solanacearum species complex</taxon>
    </lineage>
</organism>
<gene>
    <name evidence="1" type="ORF">PSS4_v1_410006</name>
</gene>
<dbReference type="EMBL" id="LN899821">
    <property type="protein sequence ID" value="CUV17990.1"/>
    <property type="molecule type" value="Genomic_DNA"/>
</dbReference>
<dbReference type="AlphaFoldDB" id="A0A0S4U744"/>
<proteinExistence type="predicted"/>
<name>A0A0S4U744_RALSL</name>
<accession>A0A0S4U744</accession>
<reference evidence="1" key="1">
    <citation type="submission" date="2015-10" db="EMBL/GenBank/DDBJ databases">
        <authorList>
            <person name="Gilbert D.G."/>
        </authorList>
    </citation>
    <scope>NUCLEOTIDE SEQUENCE</scope>
    <source>
        <strain evidence="1">Phyl III-seqv23</strain>
    </source>
</reference>